<dbReference type="InterPro" id="IPR052993">
    <property type="entry name" value="CFA-57"/>
</dbReference>
<dbReference type="InterPro" id="IPR008672">
    <property type="entry name" value="Mad1"/>
</dbReference>
<dbReference type="AlphaFoldDB" id="A0A7C2BGZ2"/>
<comment type="caution">
    <text evidence="1">The sequence shown here is derived from an EMBL/GenBank/DDBJ whole genome shotgun (WGS) entry which is preliminary data.</text>
</comment>
<dbReference type="SUPFAM" id="SSF58104">
    <property type="entry name" value="Methyl-accepting chemotaxis protein (MCP) signaling domain"/>
    <property type="match status" value="1"/>
</dbReference>
<name>A0A7C2BGZ2_THERO</name>
<dbReference type="PANTHER" id="PTHR32215:SF0">
    <property type="entry name" value="CILIA- AND FLAGELLA-ASSOCIATED PROTEIN 57"/>
    <property type="match status" value="1"/>
</dbReference>
<evidence type="ECO:0000313" key="1">
    <source>
        <dbReference type="EMBL" id="HEF66208.1"/>
    </source>
</evidence>
<gene>
    <name evidence="1" type="ORF">ENP47_11535</name>
</gene>
<dbReference type="Gene3D" id="1.20.5.300">
    <property type="match status" value="1"/>
</dbReference>
<dbReference type="EMBL" id="DSJL01000011">
    <property type="protein sequence ID" value="HEF66208.1"/>
    <property type="molecule type" value="Genomic_DNA"/>
</dbReference>
<proteinExistence type="predicted"/>
<reference evidence="1" key="1">
    <citation type="journal article" date="2020" name="mSystems">
        <title>Genome- and Community-Level Interaction Insights into Carbon Utilization and Element Cycling Functions of Hydrothermarchaeota in Hydrothermal Sediment.</title>
        <authorList>
            <person name="Zhou Z."/>
            <person name="Liu Y."/>
            <person name="Xu W."/>
            <person name="Pan J."/>
            <person name="Luo Z.H."/>
            <person name="Li M."/>
        </authorList>
    </citation>
    <scope>NUCLEOTIDE SEQUENCE [LARGE SCALE GENOMIC DNA]</scope>
    <source>
        <strain evidence="1">SpSt-222</strain>
    </source>
</reference>
<dbReference type="Gene3D" id="1.10.287.950">
    <property type="entry name" value="Methyl-accepting chemotaxis protein"/>
    <property type="match status" value="1"/>
</dbReference>
<protein>
    <submittedName>
        <fullName evidence="1">Uncharacterized protein</fullName>
    </submittedName>
</protein>
<sequence length="331" mass="38901">MAHVEQLLAELAQRDERQNALLEELVAAVRDNSRQITDLRETVQEHSRQISELRQTVQEHSRQISELRQTVQEHSRQIAELREMVQEHSRQISELRQTVQEHSRQIAELREIVQEHTRQIAELRETVQAHTRQLIELRETVQEHSRQIVELREIVREHTRQIVELRETVQFLAQRLDKVSDRVDMLVGAELELRVQRRLSSWLGRLIRGLRVRAPGDWSLELRPKLRHEAFERLLDADLLARGRFNGGEESAVWLVVEVSHVIDERDVNRAIEWAWLMRRDGLVALPVVVGSRLTPGAREFAEQEGVLIIEADFASVRTEGWERTRQRWVA</sequence>
<accession>A0A7C2BGZ2</accession>
<organism evidence="1">
    <name type="scientific">Thermomicrobium roseum</name>
    <dbReference type="NCBI Taxonomy" id="500"/>
    <lineage>
        <taxon>Bacteria</taxon>
        <taxon>Pseudomonadati</taxon>
        <taxon>Thermomicrobiota</taxon>
        <taxon>Thermomicrobia</taxon>
        <taxon>Thermomicrobiales</taxon>
        <taxon>Thermomicrobiaceae</taxon>
        <taxon>Thermomicrobium</taxon>
    </lineage>
</organism>
<dbReference type="PANTHER" id="PTHR32215">
    <property type="entry name" value="CILIA- AND FLAGELLA-ASSOCIATED PROTEIN 57"/>
    <property type="match status" value="1"/>
</dbReference>
<dbReference type="Pfam" id="PF05557">
    <property type="entry name" value="MAD"/>
    <property type="match status" value="1"/>
</dbReference>